<accession>A0ABS8V4J4</accession>
<organism evidence="1 2">
    <name type="scientific">Datura stramonium</name>
    <name type="common">Jimsonweed</name>
    <name type="synonym">Common thornapple</name>
    <dbReference type="NCBI Taxonomy" id="4076"/>
    <lineage>
        <taxon>Eukaryota</taxon>
        <taxon>Viridiplantae</taxon>
        <taxon>Streptophyta</taxon>
        <taxon>Embryophyta</taxon>
        <taxon>Tracheophyta</taxon>
        <taxon>Spermatophyta</taxon>
        <taxon>Magnoliopsida</taxon>
        <taxon>eudicotyledons</taxon>
        <taxon>Gunneridae</taxon>
        <taxon>Pentapetalae</taxon>
        <taxon>asterids</taxon>
        <taxon>lamiids</taxon>
        <taxon>Solanales</taxon>
        <taxon>Solanaceae</taxon>
        <taxon>Solanoideae</taxon>
        <taxon>Datureae</taxon>
        <taxon>Datura</taxon>
    </lineage>
</organism>
<reference evidence="1 2" key="1">
    <citation type="journal article" date="2021" name="BMC Genomics">
        <title>Datura genome reveals duplications of psychoactive alkaloid biosynthetic genes and high mutation rate following tissue culture.</title>
        <authorList>
            <person name="Rajewski A."/>
            <person name="Carter-House D."/>
            <person name="Stajich J."/>
            <person name="Litt A."/>
        </authorList>
    </citation>
    <scope>NUCLEOTIDE SEQUENCE [LARGE SCALE GENOMIC DNA]</scope>
    <source>
        <strain evidence="1">AR-01</strain>
    </source>
</reference>
<name>A0ABS8V4J4_DATST</name>
<dbReference type="Proteomes" id="UP000823775">
    <property type="component" value="Unassembled WGS sequence"/>
</dbReference>
<keyword evidence="2" id="KW-1185">Reference proteome</keyword>
<comment type="caution">
    <text evidence="1">The sequence shown here is derived from an EMBL/GenBank/DDBJ whole genome shotgun (WGS) entry which is preliminary data.</text>
</comment>
<gene>
    <name evidence="1" type="ORF">HAX54_028534</name>
</gene>
<proteinExistence type="predicted"/>
<evidence type="ECO:0000313" key="2">
    <source>
        <dbReference type="Proteomes" id="UP000823775"/>
    </source>
</evidence>
<sequence length="141" mass="15508">MLRILPSKARRHRACLLDQALGRASAWLDIEGILHVSKRFMVESYASTDVAHFWISNAGYSDTVPFSDAIKEMFGFAKYLKESLTEKRTIKGDVVPITPQMSLHPRALVVGLPVLVGMTNKALIVPPRIDIATGAFGLCAI</sequence>
<evidence type="ECO:0000313" key="1">
    <source>
        <dbReference type="EMBL" id="MCD9641973.1"/>
    </source>
</evidence>
<dbReference type="EMBL" id="JACEIK010003507">
    <property type="protein sequence ID" value="MCD9641973.1"/>
    <property type="molecule type" value="Genomic_DNA"/>
</dbReference>
<protein>
    <submittedName>
        <fullName evidence="1">Uncharacterized protein</fullName>
    </submittedName>
</protein>